<feature type="region of interest" description="Disordered" evidence="1">
    <location>
        <begin position="19"/>
        <end position="79"/>
    </location>
</feature>
<evidence type="ECO:0000313" key="5">
    <source>
        <dbReference type="Proteomes" id="UP000325313"/>
    </source>
</evidence>
<dbReference type="AlphaFoldDB" id="A0A5B0N3R8"/>
<accession>A0A5B0N3R8</accession>
<gene>
    <name evidence="3" type="ORF">PGT21_016631</name>
    <name evidence="2" type="ORF">PGTUg99_011165</name>
</gene>
<evidence type="ECO:0000313" key="4">
    <source>
        <dbReference type="Proteomes" id="UP000324748"/>
    </source>
</evidence>
<dbReference type="Proteomes" id="UP000325313">
    <property type="component" value="Unassembled WGS sequence"/>
</dbReference>
<reference evidence="4 5" key="1">
    <citation type="submission" date="2019-05" db="EMBL/GenBank/DDBJ databases">
        <title>Emergence of the Ug99 lineage of the wheat stem rust pathogen through somatic hybridization.</title>
        <authorList>
            <person name="Li F."/>
            <person name="Upadhyaya N.M."/>
            <person name="Sperschneider J."/>
            <person name="Matny O."/>
            <person name="Nguyen-Phuc H."/>
            <person name="Mago R."/>
            <person name="Raley C."/>
            <person name="Miller M.E."/>
            <person name="Silverstein K.A.T."/>
            <person name="Henningsen E."/>
            <person name="Hirsch C.D."/>
            <person name="Visser B."/>
            <person name="Pretorius Z.A."/>
            <person name="Steffenson B.J."/>
            <person name="Schwessinger B."/>
            <person name="Dodds P.N."/>
            <person name="Figueroa M."/>
        </authorList>
    </citation>
    <scope>NUCLEOTIDE SEQUENCE [LARGE SCALE GENOMIC DNA]</scope>
    <source>
        <strain evidence="3">21-0</strain>
        <strain evidence="2 5">Ug99</strain>
    </source>
</reference>
<dbReference type="EMBL" id="VDEP01000438">
    <property type="protein sequence ID" value="KAA1083223.1"/>
    <property type="molecule type" value="Genomic_DNA"/>
</dbReference>
<evidence type="ECO:0000313" key="3">
    <source>
        <dbReference type="EMBL" id="KAA1094286.1"/>
    </source>
</evidence>
<evidence type="ECO:0000313" key="2">
    <source>
        <dbReference type="EMBL" id="KAA1083223.1"/>
    </source>
</evidence>
<sequence length="79" mass="8513">MILPDLDAEALELVRSTQTALHVSNEESDQPSPHQFDHEESSGEEVELPDEVPLPPDGLPRTTLCQGPNPMAGELANGL</sequence>
<keyword evidence="4" id="KW-1185">Reference proteome</keyword>
<dbReference type="Proteomes" id="UP000324748">
    <property type="component" value="Unassembled WGS sequence"/>
</dbReference>
<protein>
    <submittedName>
        <fullName evidence="2">Uncharacterized protein</fullName>
    </submittedName>
</protein>
<evidence type="ECO:0000256" key="1">
    <source>
        <dbReference type="SAM" id="MobiDB-lite"/>
    </source>
</evidence>
<organism evidence="2 5">
    <name type="scientific">Puccinia graminis f. sp. tritici</name>
    <dbReference type="NCBI Taxonomy" id="56615"/>
    <lineage>
        <taxon>Eukaryota</taxon>
        <taxon>Fungi</taxon>
        <taxon>Dikarya</taxon>
        <taxon>Basidiomycota</taxon>
        <taxon>Pucciniomycotina</taxon>
        <taxon>Pucciniomycetes</taxon>
        <taxon>Pucciniales</taxon>
        <taxon>Pucciniaceae</taxon>
        <taxon>Puccinia</taxon>
    </lineage>
</organism>
<name>A0A5B0N3R8_PUCGR</name>
<proteinExistence type="predicted"/>
<comment type="caution">
    <text evidence="2">The sequence shown here is derived from an EMBL/GenBank/DDBJ whole genome shotgun (WGS) entry which is preliminary data.</text>
</comment>
<dbReference type="EMBL" id="VSWC01000079">
    <property type="protein sequence ID" value="KAA1094286.1"/>
    <property type="molecule type" value="Genomic_DNA"/>
</dbReference>